<dbReference type="EMBL" id="CP104694">
    <property type="protein sequence ID" value="UXI67928.1"/>
    <property type="molecule type" value="Genomic_DNA"/>
</dbReference>
<dbReference type="InterPro" id="IPR000182">
    <property type="entry name" value="GNAT_dom"/>
</dbReference>
<dbReference type="InterPro" id="IPR016181">
    <property type="entry name" value="Acyl_CoA_acyltransferase"/>
</dbReference>
<keyword evidence="3" id="KW-1185">Reference proteome</keyword>
<reference evidence="2" key="1">
    <citation type="submission" date="2022-09" db="EMBL/GenBank/DDBJ databases">
        <title>Tahibacter sp. nov., isolated from a fresh water.</title>
        <authorList>
            <person name="Baek J.H."/>
            <person name="Lee J.K."/>
            <person name="Kim J.M."/>
            <person name="Jeon C.O."/>
        </authorList>
    </citation>
    <scope>NUCLEOTIDE SEQUENCE</scope>
    <source>
        <strain evidence="2">W38</strain>
    </source>
</reference>
<accession>A0ABY6BD07</accession>
<dbReference type="PANTHER" id="PTHR43441">
    <property type="entry name" value="RIBOSOMAL-PROTEIN-SERINE ACETYLTRANSFERASE"/>
    <property type="match status" value="1"/>
</dbReference>
<dbReference type="InterPro" id="IPR051908">
    <property type="entry name" value="Ribosomal_N-acetyltransferase"/>
</dbReference>
<sequence length="182" mass="21510">MEDIIAEVPELATERLQLRAIRRSDIDAVYAIYSDPRGMRYWSFPPWTDRRQAVEWFEWRRTGGLMDHLPWAATLEGHVVGLFTLFLINREQRRCELGYIVHPDHWKKGLAREGLRCILRHAFDVLRLERIEADIDPRNLDSCRLVEHLGFRREGLLRQRWRVGDEVSDSALYGLLRAEFPG</sequence>
<evidence type="ECO:0000259" key="1">
    <source>
        <dbReference type="PROSITE" id="PS51186"/>
    </source>
</evidence>
<organism evidence="2 3">
    <name type="scientific">Tahibacter amnicola</name>
    <dbReference type="NCBI Taxonomy" id="2976241"/>
    <lineage>
        <taxon>Bacteria</taxon>
        <taxon>Pseudomonadati</taxon>
        <taxon>Pseudomonadota</taxon>
        <taxon>Gammaproteobacteria</taxon>
        <taxon>Lysobacterales</taxon>
        <taxon>Rhodanobacteraceae</taxon>
        <taxon>Tahibacter</taxon>
    </lineage>
</organism>
<dbReference type="RefSeq" id="WP_261694897.1">
    <property type="nucleotide sequence ID" value="NZ_CP104694.1"/>
</dbReference>
<proteinExistence type="predicted"/>
<evidence type="ECO:0000313" key="2">
    <source>
        <dbReference type="EMBL" id="UXI67928.1"/>
    </source>
</evidence>
<gene>
    <name evidence="2" type="ORF">N4264_24900</name>
</gene>
<dbReference type="Gene3D" id="3.40.630.30">
    <property type="match status" value="1"/>
</dbReference>
<dbReference type="CDD" id="cd04301">
    <property type="entry name" value="NAT_SF"/>
    <property type="match status" value="1"/>
</dbReference>
<protein>
    <submittedName>
        <fullName evidence="2">GNAT family N-acetyltransferase</fullName>
    </submittedName>
</protein>
<evidence type="ECO:0000313" key="3">
    <source>
        <dbReference type="Proteomes" id="UP001064632"/>
    </source>
</evidence>
<dbReference type="Pfam" id="PF13302">
    <property type="entry name" value="Acetyltransf_3"/>
    <property type="match status" value="1"/>
</dbReference>
<dbReference type="PANTHER" id="PTHR43441:SF11">
    <property type="entry name" value="RIBOSOMAL-PROTEIN-SERINE ACETYLTRANSFERASE"/>
    <property type="match status" value="1"/>
</dbReference>
<dbReference type="SUPFAM" id="SSF55729">
    <property type="entry name" value="Acyl-CoA N-acyltransferases (Nat)"/>
    <property type="match status" value="1"/>
</dbReference>
<name>A0ABY6BD07_9GAMM</name>
<feature type="domain" description="N-acetyltransferase" evidence="1">
    <location>
        <begin position="16"/>
        <end position="179"/>
    </location>
</feature>
<dbReference type="Proteomes" id="UP001064632">
    <property type="component" value="Chromosome"/>
</dbReference>
<dbReference type="PROSITE" id="PS51186">
    <property type="entry name" value="GNAT"/>
    <property type="match status" value="1"/>
</dbReference>